<reference evidence="2" key="1">
    <citation type="submission" date="2021-01" db="EMBL/GenBank/DDBJ databases">
        <authorList>
            <person name="Zahm M."/>
            <person name="Roques C."/>
            <person name="Cabau C."/>
            <person name="Klopp C."/>
            <person name="Donnadieu C."/>
            <person name="Jouanno E."/>
            <person name="Lampietro C."/>
            <person name="Louis A."/>
            <person name="Herpin A."/>
            <person name="Echchiki A."/>
            <person name="Berthelot C."/>
            <person name="Parey E."/>
            <person name="Roest-Crollius H."/>
            <person name="Braasch I."/>
            <person name="Postlethwait J."/>
            <person name="Bobe J."/>
            <person name="Montfort J."/>
            <person name="Bouchez O."/>
            <person name="Begum T."/>
            <person name="Mejri S."/>
            <person name="Adams A."/>
            <person name="Chen W.-J."/>
            <person name="Guiguen Y."/>
        </authorList>
    </citation>
    <scope>NUCLEOTIDE SEQUENCE</scope>
    <source>
        <strain evidence="2">YG-15Mar2019-1</strain>
        <tissue evidence="2">Brain</tissue>
    </source>
</reference>
<proteinExistence type="predicted"/>
<feature type="compositionally biased region" description="Pro residues" evidence="1">
    <location>
        <begin position="100"/>
        <end position="109"/>
    </location>
</feature>
<evidence type="ECO:0000313" key="2">
    <source>
        <dbReference type="EMBL" id="KAG7484035.1"/>
    </source>
</evidence>
<comment type="caution">
    <text evidence="2">The sequence shown here is derived from an EMBL/GenBank/DDBJ whole genome shotgun (WGS) entry which is preliminary data.</text>
</comment>
<dbReference type="AlphaFoldDB" id="A0A9D3QAP2"/>
<evidence type="ECO:0000313" key="3">
    <source>
        <dbReference type="Proteomes" id="UP001046870"/>
    </source>
</evidence>
<evidence type="ECO:0000256" key="1">
    <source>
        <dbReference type="SAM" id="MobiDB-lite"/>
    </source>
</evidence>
<accession>A0A9D3QAP2</accession>
<feature type="region of interest" description="Disordered" evidence="1">
    <location>
        <begin position="98"/>
        <end position="130"/>
    </location>
</feature>
<name>A0A9D3QAP2_MEGAT</name>
<organism evidence="2 3">
    <name type="scientific">Megalops atlanticus</name>
    <name type="common">Tarpon</name>
    <name type="synonym">Clupea gigantea</name>
    <dbReference type="NCBI Taxonomy" id="7932"/>
    <lineage>
        <taxon>Eukaryota</taxon>
        <taxon>Metazoa</taxon>
        <taxon>Chordata</taxon>
        <taxon>Craniata</taxon>
        <taxon>Vertebrata</taxon>
        <taxon>Euteleostomi</taxon>
        <taxon>Actinopterygii</taxon>
        <taxon>Neopterygii</taxon>
        <taxon>Teleostei</taxon>
        <taxon>Elopiformes</taxon>
        <taxon>Megalopidae</taxon>
        <taxon>Megalops</taxon>
    </lineage>
</organism>
<gene>
    <name evidence="2" type="ORF">MATL_G00044980</name>
</gene>
<keyword evidence="3" id="KW-1185">Reference proteome</keyword>
<protein>
    <submittedName>
        <fullName evidence="2">Uncharacterized protein</fullName>
    </submittedName>
</protein>
<dbReference type="EMBL" id="JAFDVH010000003">
    <property type="protein sequence ID" value="KAG7484035.1"/>
    <property type="molecule type" value="Genomic_DNA"/>
</dbReference>
<feature type="compositionally biased region" description="Low complexity" evidence="1">
    <location>
        <begin position="110"/>
        <end position="128"/>
    </location>
</feature>
<dbReference type="Proteomes" id="UP001046870">
    <property type="component" value="Chromosome 3"/>
</dbReference>
<dbReference type="OrthoDB" id="8062037at2759"/>
<sequence>MDLFPLLARSVADKLNRTPWTGGMVCADVWGIDPQLVVLTVALCCTLAPSPGHADIYAHYSNRTSMLFEDLPALFGSPLPKDGQMGFLVESHPLNACAPIDPPPAPRPLSTPASRASLSSSGVSTATPTSRCCMRRELDSVQP</sequence>